<dbReference type="RefSeq" id="WP_162799590.1">
    <property type="nucleotide sequence ID" value="NZ_JBHSJF010000006.1"/>
</dbReference>
<evidence type="ECO:0000313" key="2">
    <source>
        <dbReference type="EMBL" id="MFC5068262.1"/>
    </source>
</evidence>
<protein>
    <submittedName>
        <fullName evidence="2">DUF3828 domain-containing protein</fullName>
    </submittedName>
</protein>
<proteinExistence type="predicted"/>
<comment type="caution">
    <text evidence="2">The sequence shown here is derived from an EMBL/GenBank/DDBJ whole genome shotgun (WGS) entry which is preliminary data.</text>
</comment>
<feature type="signal peptide" evidence="1">
    <location>
        <begin position="1"/>
        <end position="23"/>
    </location>
</feature>
<evidence type="ECO:0000313" key="3">
    <source>
        <dbReference type="Proteomes" id="UP001595796"/>
    </source>
</evidence>
<reference evidence="3" key="1">
    <citation type="journal article" date="2019" name="Int. J. Syst. Evol. Microbiol.">
        <title>The Global Catalogue of Microorganisms (GCM) 10K type strain sequencing project: providing services to taxonomists for standard genome sequencing and annotation.</title>
        <authorList>
            <consortium name="The Broad Institute Genomics Platform"/>
            <consortium name="The Broad Institute Genome Sequencing Center for Infectious Disease"/>
            <person name="Wu L."/>
            <person name="Ma J."/>
        </authorList>
    </citation>
    <scope>NUCLEOTIDE SEQUENCE [LARGE SCALE GENOMIC DNA]</scope>
    <source>
        <strain evidence="3">CGMCC 1.16444</strain>
    </source>
</reference>
<feature type="chain" id="PRO_5045298831" evidence="1">
    <location>
        <begin position="24"/>
        <end position="153"/>
    </location>
</feature>
<dbReference type="EMBL" id="JBHSJF010000006">
    <property type="protein sequence ID" value="MFC5068262.1"/>
    <property type="molecule type" value="Genomic_DNA"/>
</dbReference>
<evidence type="ECO:0000256" key="1">
    <source>
        <dbReference type="SAM" id="SignalP"/>
    </source>
</evidence>
<sequence length="153" mass="16393">MRSLRIPTIAAAALVASLASAHADPAAEAFLHSIYDAYSGENGGGVMLDDAALPGYFTPHLVGLIQDDIKIAEAKGEVPKLDGDPFIDAQDWKISDLAIKVEDRDASHALGTVSYRNFDQPQVMKLDLVKGADGWRIEEITGQTGKLSAIFQN</sequence>
<gene>
    <name evidence="2" type="ORF">ACFPFW_09575</name>
</gene>
<dbReference type="Gene3D" id="3.10.450.50">
    <property type="match status" value="1"/>
</dbReference>
<keyword evidence="3" id="KW-1185">Reference proteome</keyword>
<keyword evidence="1" id="KW-0732">Signal</keyword>
<accession>A0ABV9Z3C1</accession>
<name>A0ABV9Z3C1_9HYPH</name>
<organism evidence="2 3">
    <name type="scientific">Flaviflagellibacter deserti</name>
    <dbReference type="NCBI Taxonomy" id="2267266"/>
    <lineage>
        <taxon>Bacteria</taxon>
        <taxon>Pseudomonadati</taxon>
        <taxon>Pseudomonadota</taxon>
        <taxon>Alphaproteobacteria</taxon>
        <taxon>Hyphomicrobiales</taxon>
        <taxon>Flaviflagellibacter</taxon>
    </lineage>
</organism>
<dbReference type="Proteomes" id="UP001595796">
    <property type="component" value="Unassembled WGS sequence"/>
</dbReference>